<evidence type="ECO:0000256" key="1">
    <source>
        <dbReference type="SAM" id="MobiDB-lite"/>
    </source>
</evidence>
<dbReference type="EMBL" id="AKHW03004724">
    <property type="protein sequence ID" value="KYO28877.1"/>
    <property type="molecule type" value="Genomic_DNA"/>
</dbReference>
<dbReference type="InterPro" id="IPR023216">
    <property type="entry name" value="Tscrpt_reg_SKI_SnoN"/>
</dbReference>
<dbReference type="GO" id="GO:0030514">
    <property type="term" value="P:negative regulation of BMP signaling pathway"/>
    <property type="evidence" value="ECO:0007669"/>
    <property type="project" value="TreeGrafter"/>
</dbReference>
<dbReference type="AlphaFoldDB" id="A0A151MWK0"/>
<gene>
    <name evidence="2" type="primary">SKOR2</name>
    <name evidence="2" type="ORF">Y1Q_0009726</name>
</gene>
<name>A0A151MWK0_ALLMI</name>
<comment type="caution">
    <text evidence="2">The sequence shown here is derived from an EMBL/GenBank/DDBJ whole genome shotgun (WGS) entry which is preliminary data.</text>
</comment>
<dbReference type="GO" id="GO:0005737">
    <property type="term" value="C:cytoplasm"/>
    <property type="evidence" value="ECO:0007669"/>
    <property type="project" value="TreeGrafter"/>
</dbReference>
<feature type="compositionally biased region" description="Pro residues" evidence="1">
    <location>
        <begin position="1"/>
        <end position="12"/>
    </location>
</feature>
<dbReference type="eggNOG" id="ENOG502QQC2">
    <property type="taxonomic scope" value="Eukaryota"/>
</dbReference>
<feature type="compositionally biased region" description="Polar residues" evidence="1">
    <location>
        <begin position="58"/>
        <end position="76"/>
    </location>
</feature>
<feature type="compositionally biased region" description="Polar residues" evidence="1">
    <location>
        <begin position="35"/>
        <end position="49"/>
    </location>
</feature>
<evidence type="ECO:0000313" key="3">
    <source>
        <dbReference type="Proteomes" id="UP000050525"/>
    </source>
</evidence>
<reference evidence="2 3" key="1">
    <citation type="journal article" date="2012" name="Genome Biol.">
        <title>Sequencing three crocodilian genomes to illuminate the evolution of archosaurs and amniotes.</title>
        <authorList>
            <person name="St John J.A."/>
            <person name="Braun E.L."/>
            <person name="Isberg S.R."/>
            <person name="Miles L.G."/>
            <person name="Chong A.Y."/>
            <person name="Gongora J."/>
            <person name="Dalzell P."/>
            <person name="Moran C."/>
            <person name="Bed'hom B."/>
            <person name="Abzhanov A."/>
            <person name="Burgess S.C."/>
            <person name="Cooksey A.M."/>
            <person name="Castoe T.A."/>
            <person name="Crawford N.G."/>
            <person name="Densmore L.D."/>
            <person name="Drew J.C."/>
            <person name="Edwards S.V."/>
            <person name="Faircloth B.C."/>
            <person name="Fujita M.K."/>
            <person name="Greenwold M.J."/>
            <person name="Hoffmann F.G."/>
            <person name="Howard J.M."/>
            <person name="Iguchi T."/>
            <person name="Janes D.E."/>
            <person name="Khan S.Y."/>
            <person name="Kohno S."/>
            <person name="de Koning A.J."/>
            <person name="Lance S.L."/>
            <person name="McCarthy F.M."/>
            <person name="McCormack J.E."/>
            <person name="Merchant M.E."/>
            <person name="Peterson D.G."/>
            <person name="Pollock D.D."/>
            <person name="Pourmand N."/>
            <person name="Raney B.J."/>
            <person name="Roessler K.A."/>
            <person name="Sanford J.R."/>
            <person name="Sawyer R.H."/>
            <person name="Schmidt C.J."/>
            <person name="Triplett E.W."/>
            <person name="Tuberville T.D."/>
            <person name="Venegas-Anaya M."/>
            <person name="Howard J.T."/>
            <person name="Jarvis E.D."/>
            <person name="Guillette L.J.Jr."/>
            <person name="Glenn T.C."/>
            <person name="Green R.E."/>
            <person name="Ray D.A."/>
        </authorList>
    </citation>
    <scope>NUCLEOTIDE SEQUENCE [LARGE SCALE GENOMIC DNA]</scope>
    <source>
        <strain evidence="2">KSC_2009_1</strain>
    </source>
</reference>
<dbReference type="PANTHER" id="PTHR10005:SF7">
    <property type="entry name" value="SKI FAMILY TRANSCRIPTIONAL COREPRESSOR 2"/>
    <property type="match status" value="1"/>
</dbReference>
<accession>A0A151MWK0</accession>
<dbReference type="STRING" id="8496.A0A151MWK0"/>
<organism evidence="2 3">
    <name type="scientific">Alligator mississippiensis</name>
    <name type="common">American alligator</name>
    <dbReference type="NCBI Taxonomy" id="8496"/>
    <lineage>
        <taxon>Eukaryota</taxon>
        <taxon>Metazoa</taxon>
        <taxon>Chordata</taxon>
        <taxon>Craniata</taxon>
        <taxon>Vertebrata</taxon>
        <taxon>Euteleostomi</taxon>
        <taxon>Archelosauria</taxon>
        <taxon>Archosauria</taxon>
        <taxon>Crocodylia</taxon>
        <taxon>Alligatoridae</taxon>
        <taxon>Alligatorinae</taxon>
        <taxon>Alligator</taxon>
    </lineage>
</organism>
<dbReference type="Proteomes" id="UP000050525">
    <property type="component" value="Unassembled WGS sequence"/>
</dbReference>
<proteinExistence type="predicted"/>
<dbReference type="GO" id="GO:0000978">
    <property type="term" value="F:RNA polymerase II cis-regulatory region sequence-specific DNA binding"/>
    <property type="evidence" value="ECO:0007669"/>
    <property type="project" value="TreeGrafter"/>
</dbReference>
<dbReference type="GO" id="GO:0000981">
    <property type="term" value="F:DNA-binding transcription factor activity, RNA polymerase II-specific"/>
    <property type="evidence" value="ECO:0007669"/>
    <property type="project" value="TreeGrafter"/>
</dbReference>
<dbReference type="GO" id="GO:0000122">
    <property type="term" value="P:negative regulation of transcription by RNA polymerase II"/>
    <property type="evidence" value="ECO:0007669"/>
    <property type="project" value="TreeGrafter"/>
</dbReference>
<keyword evidence="3" id="KW-1185">Reference proteome</keyword>
<dbReference type="GO" id="GO:0046332">
    <property type="term" value="F:SMAD binding"/>
    <property type="evidence" value="ECO:0007669"/>
    <property type="project" value="TreeGrafter"/>
</dbReference>
<sequence length="163" mass="18246">MASSPLPGPPDLLLPSPSSTYPAEPRAGPAAAMKPNQNQKSKDGSNQAILPTKEDNGFSGNLLNTSEHTQETNSPHSLKKDVENMGKEELQKVLFEQIDLRRRLEQEFQVLKGNASFPVFNNFQDQMKRELAYREEMVQQLQIIPYAASLIRKEKLGTHLSKS</sequence>
<dbReference type="GO" id="GO:0005667">
    <property type="term" value="C:transcription regulator complex"/>
    <property type="evidence" value="ECO:0007669"/>
    <property type="project" value="TreeGrafter"/>
</dbReference>
<evidence type="ECO:0000313" key="2">
    <source>
        <dbReference type="EMBL" id="KYO28877.1"/>
    </source>
</evidence>
<feature type="region of interest" description="Disordered" evidence="1">
    <location>
        <begin position="1"/>
        <end position="79"/>
    </location>
</feature>
<protein>
    <submittedName>
        <fullName evidence="2">SKI family transcriptional corepressor 2</fullName>
    </submittedName>
</protein>
<dbReference type="GO" id="GO:0005634">
    <property type="term" value="C:nucleus"/>
    <property type="evidence" value="ECO:0007669"/>
    <property type="project" value="TreeGrafter"/>
</dbReference>
<dbReference type="PANTHER" id="PTHR10005">
    <property type="entry name" value="SKI ONCOGENE-RELATED"/>
    <property type="match status" value="1"/>
</dbReference>